<accession>A0ABV2EGN3</accession>
<reference evidence="1 2" key="1">
    <citation type="submission" date="2024-06" db="EMBL/GenBank/DDBJ databases">
        <title>Genomic Encyclopedia of Type Strains, Phase IV (KMG-IV): sequencing the most valuable type-strain genomes for metagenomic binning, comparative biology and taxonomic classification.</title>
        <authorList>
            <person name="Goeker M."/>
        </authorList>
    </citation>
    <scope>NUCLEOTIDE SEQUENCE [LARGE SCALE GENOMIC DNA]</scope>
    <source>
        <strain evidence="1 2">DSM 17809</strain>
    </source>
</reference>
<name>A0ABV2EGN3_9CAUL</name>
<dbReference type="EMBL" id="JBEPLU010000001">
    <property type="protein sequence ID" value="MET3526190.1"/>
    <property type="molecule type" value="Genomic_DNA"/>
</dbReference>
<protein>
    <submittedName>
        <fullName evidence="1">Uncharacterized protein</fullName>
    </submittedName>
</protein>
<gene>
    <name evidence="1" type="ORF">ABID41_001285</name>
</gene>
<keyword evidence="2" id="KW-1185">Reference proteome</keyword>
<evidence type="ECO:0000313" key="2">
    <source>
        <dbReference type="Proteomes" id="UP001549110"/>
    </source>
</evidence>
<comment type="caution">
    <text evidence="1">The sequence shown here is derived from an EMBL/GenBank/DDBJ whole genome shotgun (WGS) entry which is preliminary data.</text>
</comment>
<evidence type="ECO:0000313" key="1">
    <source>
        <dbReference type="EMBL" id="MET3526190.1"/>
    </source>
</evidence>
<sequence length="100" mass="11451">MKQHTGDEIRSIMTDMPAEVIESLQAAHAEHKITEHEARWWGYLMFARTGSYEGTEYTIPVLGGGEVTQGFLAYVLDERDMNRRHGLVRKPWPESGFDRG</sequence>
<proteinExistence type="predicted"/>
<dbReference type="RefSeq" id="WP_354297326.1">
    <property type="nucleotide sequence ID" value="NZ_JBEPLU010000001.1"/>
</dbReference>
<organism evidence="1 2">
    <name type="scientific">Phenylobacterium koreense</name>
    <dbReference type="NCBI Taxonomy" id="266125"/>
    <lineage>
        <taxon>Bacteria</taxon>
        <taxon>Pseudomonadati</taxon>
        <taxon>Pseudomonadota</taxon>
        <taxon>Alphaproteobacteria</taxon>
        <taxon>Caulobacterales</taxon>
        <taxon>Caulobacteraceae</taxon>
        <taxon>Phenylobacterium</taxon>
    </lineage>
</organism>
<dbReference type="Proteomes" id="UP001549110">
    <property type="component" value="Unassembled WGS sequence"/>
</dbReference>